<comment type="caution">
    <text evidence="4">The sequence shown here is derived from an EMBL/GenBank/DDBJ whole genome shotgun (WGS) entry which is preliminary data.</text>
</comment>
<dbReference type="AlphaFoldDB" id="Q1YXB7"/>
<dbReference type="HOGENOM" id="CLU_1213997_0_0_6"/>
<dbReference type="RefSeq" id="WP_006228446.1">
    <property type="nucleotide sequence ID" value="NZ_CH724134.1"/>
</dbReference>
<evidence type="ECO:0000313" key="5">
    <source>
        <dbReference type="Proteomes" id="UP000003789"/>
    </source>
</evidence>
<proteinExistence type="inferred from homology"/>
<name>Q1YXB7_9GAMM</name>
<dbReference type="InterPro" id="IPR014710">
    <property type="entry name" value="RmlC-like_jellyroll"/>
</dbReference>
<dbReference type="Proteomes" id="UP000003789">
    <property type="component" value="Unassembled WGS sequence"/>
</dbReference>
<evidence type="ECO:0000256" key="2">
    <source>
        <dbReference type="RuleBase" id="RU003457"/>
    </source>
</evidence>
<evidence type="ECO:0000259" key="3">
    <source>
        <dbReference type="Pfam" id="PF02678"/>
    </source>
</evidence>
<dbReference type="Gene3D" id="2.60.120.10">
    <property type="entry name" value="Jelly Rolls"/>
    <property type="match status" value="1"/>
</dbReference>
<reference evidence="4 5" key="1">
    <citation type="submission" date="2006-03" db="EMBL/GenBank/DDBJ databases">
        <authorList>
            <person name="Bartlett D.H."/>
            <person name="Valle G."/>
            <person name="Lauro F.M."/>
            <person name="Vezzi A."/>
            <person name="Simonato F."/>
            <person name="Eloe E."/>
            <person name="Vitulo N."/>
            <person name="Stratton T.K."/>
            <person name="D'angelo M."/>
            <person name="Ferriera S."/>
            <person name="Johnson J."/>
            <person name="Kravitz S."/>
            <person name="Beeson K."/>
            <person name="Sutton G."/>
            <person name="Rogers Y."/>
            <person name="Friedman R."/>
            <person name="Frazier M."/>
            <person name="Venter J.C."/>
        </authorList>
    </citation>
    <scope>NUCLEOTIDE SEQUENCE [LARGE SCALE GENOMIC DNA]</scope>
    <source>
        <strain evidence="4 5">3TCK</strain>
    </source>
</reference>
<dbReference type="PANTHER" id="PTHR43212:SF3">
    <property type="entry name" value="QUERCETIN 2,3-DIOXYGENASE"/>
    <property type="match status" value="1"/>
</dbReference>
<feature type="domain" description="Pirin N-terminal" evidence="3">
    <location>
        <begin position="57"/>
        <end position="124"/>
    </location>
</feature>
<gene>
    <name evidence="4" type="ORF">P3TCK_02251</name>
</gene>
<protein>
    <recommendedName>
        <fullName evidence="3">Pirin N-terminal domain-containing protein</fullName>
    </recommendedName>
</protein>
<dbReference type="PANTHER" id="PTHR43212">
    <property type="entry name" value="QUERCETIN 2,3-DIOXYGENASE"/>
    <property type="match status" value="1"/>
</dbReference>
<evidence type="ECO:0000256" key="1">
    <source>
        <dbReference type="ARBA" id="ARBA00008416"/>
    </source>
</evidence>
<organism evidence="4 5">
    <name type="scientific">Photobacterium profundum 3TCK</name>
    <dbReference type="NCBI Taxonomy" id="314280"/>
    <lineage>
        <taxon>Bacteria</taxon>
        <taxon>Pseudomonadati</taxon>
        <taxon>Pseudomonadota</taxon>
        <taxon>Gammaproteobacteria</taxon>
        <taxon>Vibrionales</taxon>
        <taxon>Vibrionaceae</taxon>
        <taxon>Photobacterium</taxon>
    </lineage>
</organism>
<dbReference type="InterPro" id="IPR011051">
    <property type="entry name" value="RmlC_Cupin_sf"/>
</dbReference>
<dbReference type="EMBL" id="AAPH01000044">
    <property type="protein sequence ID" value="EAS40931.1"/>
    <property type="molecule type" value="Genomic_DNA"/>
</dbReference>
<dbReference type="InterPro" id="IPR003829">
    <property type="entry name" value="Pirin_N_dom"/>
</dbReference>
<dbReference type="Pfam" id="PF02678">
    <property type="entry name" value="Pirin"/>
    <property type="match status" value="1"/>
</dbReference>
<sequence>MEILRRDTLNQGGFAGVREHRMVKAPFAFGPTANNDGSWPGLGNFVYLADARFAPHGETHMHSHHEVDVISVMVEGRIAHKGSLGHGQDLNTHDVQVQRAGGEGFSHNEINPDTAWNRMVQLWVLPETSGQAADYKVYQPEDGTLSRIYGGSTTADTFPAKTQISVAVLRAGEQLSLDSTYLAYLTKGTATANGEIVQDGDLLRGDYLQIEAQDIVQLIVIQATTA</sequence>
<accession>Q1YXB7</accession>
<dbReference type="SUPFAM" id="SSF51182">
    <property type="entry name" value="RmlC-like cupins"/>
    <property type="match status" value="1"/>
</dbReference>
<dbReference type="OrthoDB" id="321327at2"/>
<comment type="similarity">
    <text evidence="1 2">Belongs to the pirin family.</text>
</comment>
<dbReference type="InterPro" id="IPR012093">
    <property type="entry name" value="Pirin"/>
</dbReference>
<evidence type="ECO:0000313" key="4">
    <source>
        <dbReference type="EMBL" id="EAS40931.1"/>
    </source>
</evidence>